<gene>
    <name evidence="13 14" type="primary">YUH2</name>
    <name evidence="14" type="ordered locus">CAALFM_C504430CA</name>
    <name evidence="13" type="ordered locus">orf19.11412</name>
</gene>
<dbReference type="GO" id="GO:0071629">
    <property type="term" value="P:cytoplasm protein quality control by the ubiquitin-proteasome system"/>
    <property type="evidence" value="ECO:0007669"/>
    <property type="project" value="EnsemblFungi"/>
</dbReference>
<evidence type="ECO:0000256" key="5">
    <source>
        <dbReference type="ARBA" id="ARBA00022801"/>
    </source>
</evidence>
<dbReference type="GO" id="GO:0071466">
    <property type="term" value="P:cellular response to xenobiotic stimulus"/>
    <property type="evidence" value="ECO:0000315"/>
    <property type="project" value="CGD"/>
</dbReference>
<comment type="similarity">
    <text evidence="2 7 10 11">Belongs to the peptidase C12 family.</text>
</comment>
<dbReference type="InterPro" id="IPR038765">
    <property type="entry name" value="Papain-like_cys_pep_sf"/>
</dbReference>
<dbReference type="GeneID" id="3636412"/>
<dbReference type="Pfam" id="PF18031">
    <property type="entry name" value="UCH_C"/>
    <property type="match status" value="1"/>
</dbReference>
<dbReference type="GO" id="GO:0019784">
    <property type="term" value="F:deNEDDylase activity"/>
    <property type="evidence" value="ECO:0007669"/>
    <property type="project" value="EnsemblFungi"/>
</dbReference>
<dbReference type="PANTHER" id="PTHR10589:SF16">
    <property type="entry name" value="UBIQUITIN CARBOXYL-TERMINAL HYDROLASE ISOZYME L5"/>
    <property type="match status" value="1"/>
</dbReference>
<evidence type="ECO:0000259" key="12">
    <source>
        <dbReference type="PROSITE" id="PS52048"/>
    </source>
</evidence>
<evidence type="ECO:0000256" key="3">
    <source>
        <dbReference type="ARBA" id="ARBA00022670"/>
    </source>
</evidence>
<dbReference type="EMBL" id="CP017627">
    <property type="protein sequence ID" value="AOW29851.1"/>
    <property type="molecule type" value="Genomic_DNA"/>
</dbReference>
<evidence type="ECO:0000256" key="4">
    <source>
        <dbReference type="ARBA" id="ARBA00022786"/>
    </source>
</evidence>
<evidence type="ECO:0000313" key="15">
    <source>
        <dbReference type="Proteomes" id="UP000000559"/>
    </source>
</evidence>
<reference evidence="14 15" key="1">
    <citation type="journal article" date="2004" name="Proc. Natl. Acad. Sci. U.S.A.">
        <title>The diploid genome sequence of Candida albicans.</title>
        <authorList>
            <person name="Jones T."/>
            <person name="Federspiel N.A."/>
            <person name="Chibana H."/>
            <person name="Dungan J."/>
            <person name="Kalman S."/>
            <person name="Magee B.B."/>
            <person name="Newport G."/>
            <person name="Thorstenson Y.R."/>
            <person name="Agabian N."/>
            <person name="Magee P.T."/>
            <person name="Davis R.W."/>
            <person name="Scherer S."/>
        </authorList>
    </citation>
    <scope>NUCLEOTIDE SEQUENCE [LARGE SCALE GENOMIC DNA]</scope>
    <source>
        <strain evidence="15">SC5314 / ATCC MYA-2876</strain>
    </source>
</reference>
<dbReference type="GO" id="GO:0004843">
    <property type="term" value="F:cysteine-type deubiquitinase activity"/>
    <property type="evidence" value="ECO:0000318"/>
    <property type="project" value="GO_Central"/>
</dbReference>
<dbReference type="SUPFAM" id="SSF54001">
    <property type="entry name" value="Cysteine proteinases"/>
    <property type="match status" value="1"/>
</dbReference>
<evidence type="ECO:0000256" key="8">
    <source>
        <dbReference type="PIRSR" id="PIRSR038120-1"/>
    </source>
</evidence>
<dbReference type="InParanoid" id="A0A1D8PNY8"/>
<dbReference type="CGD" id="CAL0000184421">
    <property type="gene designation" value="YUH2"/>
</dbReference>
<protein>
    <recommendedName>
        <fullName evidence="7 11">Ubiquitin carboxyl-terminal hydrolase</fullName>
        <ecNumber evidence="7 11">3.4.19.12</ecNumber>
    </recommendedName>
</protein>
<feature type="active site" description="Proton donor" evidence="8 10">
    <location>
        <position position="174"/>
    </location>
</feature>
<feature type="site" description="Important for enzyme activity" evidence="9 10">
    <location>
        <position position="189"/>
    </location>
</feature>
<keyword evidence="15" id="KW-1185">Reference proteome</keyword>
<dbReference type="InterPro" id="IPR001578">
    <property type="entry name" value="Peptidase_C12_UCH"/>
</dbReference>
<comment type="catalytic activity">
    <reaction evidence="1 7 10 11">
        <text>Thiol-dependent hydrolysis of ester, thioester, amide, peptide and isopeptide bonds formed by the C-terminal Gly of ubiquitin (a 76-residue protein attached to proteins as an intracellular targeting signal).</text>
        <dbReference type="EC" id="3.4.19.12"/>
    </reaction>
</comment>
<reference evidence="14 15" key="2">
    <citation type="journal article" date="2007" name="Genome Biol.">
        <title>Assembly of the Candida albicans genome into sixteen supercontigs aligned on the eight chromosomes.</title>
        <authorList>
            <person name="van het Hoog M."/>
            <person name="Rast T.J."/>
            <person name="Martchenko M."/>
            <person name="Grindle S."/>
            <person name="Dignard D."/>
            <person name="Hogues H."/>
            <person name="Cuomo C."/>
            <person name="Berriman M."/>
            <person name="Scherer S."/>
            <person name="Magee B.B."/>
            <person name="Whiteway M."/>
            <person name="Chibana H."/>
            <person name="Nantel A."/>
            <person name="Magee P.T."/>
        </authorList>
    </citation>
    <scope>GENOME REANNOTATION</scope>
    <source>
        <strain evidence="15">SC5314 / ATCC MYA-2876</strain>
    </source>
</reference>
<reference evidence="14 15" key="3">
    <citation type="journal article" date="2013" name="Genome Biol.">
        <title>Assembly of a phased diploid Candida albicans genome facilitates allele-specific measurements and provides a simple model for repeat and indel structure.</title>
        <authorList>
            <person name="Muzzey D."/>
            <person name="Schwartz K."/>
            <person name="Weissman J.S."/>
            <person name="Sherlock G."/>
        </authorList>
    </citation>
    <scope>NUCLEOTIDE SEQUENCE [LARGE SCALE GENOMIC DNA]</scope>
    <source>
        <strain evidence="15">SC5314 / ATCC MYA-2876</strain>
    </source>
</reference>
<dbReference type="PRINTS" id="PR00707">
    <property type="entry name" value="UBCTHYDRLASE"/>
</dbReference>
<proteinExistence type="inferred from homology"/>
<evidence type="ECO:0000256" key="10">
    <source>
        <dbReference type="PROSITE-ProRule" id="PRU01393"/>
    </source>
</evidence>
<organism evidence="14 15">
    <name type="scientific">Candida albicans (strain SC5314 / ATCC MYA-2876)</name>
    <name type="common">Yeast</name>
    <dbReference type="NCBI Taxonomy" id="237561"/>
    <lineage>
        <taxon>Eukaryota</taxon>
        <taxon>Fungi</taxon>
        <taxon>Dikarya</taxon>
        <taxon>Ascomycota</taxon>
        <taxon>Saccharomycotina</taxon>
        <taxon>Pichiomycetes</taxon>
        <taxon>Debaryomycetaceae</taxon>
        <taxon>Candida/Lodderomyces clade</taxon>
        <taxon>Candida</taxon>
    </lineage>
</organism>
<dbReference type="Pfam" id="PF01088">
    <property type="entry name" value="Peptidase_C12"/>
    <property type="match status" value="1"/>
</dbReference>
<dbReference type="SMR" id="A0A1D8PNY8"/>
<dbReference type="STRING" id="237561.A0A1D8PNY8"/>
<dbReference type="KEGG" id="cal:CAALFM_C504430CA"/>
<dbReference type="GO" id="GO:0000338">
    <property type="term" value="P:protein deneddylation"/>
    <property type="evidence" value="ECO:0007669"/>
    <property type="project" value="EnsemblFungi"/>
</dbReference>
<evidence type="ECO:0000313" key="13">
    <source>
        <dbReference type="CGD" id="CAL0000184421"/>
    </source>
</evidence>
<dbReference type="OrthoDB" id="1924260at2759"/>
<dbReference type="VEuPathDB" id="FungiDB:C5_04430C_A"/>
<sequence>MSQSGWNTIDSDAGVFTELVEKLGVENIEINDLYSIDSDTLRALQPIHGLIFLFKYSKLDREFATSNQPITGEYEGNYLDKGIFFAHQTIQNACATQAVLNILFNLQDVSLGEELNNFKSFVTGFDSEMIGETISNSDLIRSIHNSFSAPHSFVDEDKPPPPPDRDDKDDGLFHFVGYIFKQGKIYELDGLKQYPISHGECSGQDEFIQKLPTIVQERISKYGNELRFSLLAVTNNKLEQAQAMGDQEEIASQLHKRELWKKENELRKHDYTGLIVQLLKNISKEKSDKEWEDFLQKGRNKTQQLIAQSIKKT</sequence>
<evidence type="ECO:0000256" key="11">
    <source>
        <dbReference type="RuleBase" id="RU361215"/>
    </source>
</evidence>
<evidence type="ECO:0000256" key="6">
    <source>
        <dbReference type="ARBA" id="ARBA00022807"/>
    </source>
</evidence>
<dbReference type="PIRSF" id="PIRSF038120">
    <property type="entry name" value="Ubiquitinyl_hydrolase_UCH37"/>
    <property type="match status" value="1"/>
</dbReference>
<name>A0A1D8PNY8_CANAL</name>
<keyword evidence="3 7" id="KW-0645">Protease</keyword>
<feature type="active site" description="Nucleophile" evidence="8 10">
    <location>
        <position position="94"/>
    </location>
</feature>
<evidence type="ECO:0000256" key="2">
    <source>
        <dbReference type="ARBA" id="ARBA00009326"/>
    </source>
</evidence>
<dbReference type="PANTHER" id="PTHR10589">
    <property type="entry name" value="UBIQUITIN CARBOXYL-TERMINAL HYDROLASE"/>
    <property type="match status" value="1"/>
</dbReference>
<keyword evidence="6 7" id="KW-0788">Thiol protease</keyword>
<feature type="domain" description="UCH catalytic" evidence="12">
    <location>
        <begin position="5"/>
        <end position="235"/>
    </location>
</feature>
<evidence type="ECO:0000313" key="14">
    <source>
        <dbReference type="EMBL" id="AOW29851.1"/>
    </source>
</evidence>
<dbReference type="PROSITE" id="PS52048">
    <property type="entry name" value="UCH_DOMAIN"/>
    <property type="match status" value="1"/>
</dbReference>
<dbReference type="CDD" id="cd09617">
    <property type="entry name" value="Peptidase_C12_UCH37_BAP1"/>
    <property type="match status" value="1"/>
</dbReference>
<dbReference type="InterPro" id="IPR036959">
    <property type="entry name" value="Peptidase_C12_UCH_sf"/>
</dbReference>
<accession>A0A1D8PNY8</accession>
<feature type="site" description="Transition state stabilizer" evidence="10">
    <location>
        <position position="88"/>
    </location>
</feature>
<evidence type="ECO:0000256" key="1">
    <source>
        <dbReference type="ARBA" id="ARBA00000707"/>
    </source>
</evidence>
<dbReference type="Gene3D" id="3.40.532.10">
    <property type="entry name" value="Peptidase C12, ubiquitin carboxyl-terminal hydrolase"/>
    <property type="match status" value="1"/>
</dbReference>
<keyword evidence="4 7" id="KW-0833">Ubl conjugation pathway</keyword>
<dbReference type="EC" id="3.4.19.12" evidence="7 11"/>
<dbReference type="InterPro" id="IPR041507">
    <property type="entry name" value="UCH_C"/>
</dbReference>
<dbReference type="GO" id="GO:0016579">
    <property type="term" value="P:protein deubiquitination"/>
    <property type="evidence" value="ECO:0007669"/>
    <property type="project" value="InterPro"/>
</dbReference>
<evidence type="ECO:0000256" key="9">
    <source>
        <dbReference type="PIRSR" id="PIRSR038120-2"/>
    </source>
</evidence>
<keyword evidence="5 7" id="KW-0378">Hydrolase</keyword>
<dbReference type="GO" id="GO:0005737">
    <property type="term" value="C:cytoplasm"/>
    <property type="evidence" value="ECO:0000318"/>
    <property type="project" value="GO_Central"/>
</dbReference>
<dbReference type="Proteomes" id="UP000000559">
    <property type="component" value="Chromosome 5"/>
</dbReference>
<dbReference type="eggNOG" id="KOG2778">
    <property type="taxonomic scope" value="Eukaryota"/>
</dbReference>
<evidence type="ECO:0000256" key="7">
    <source>
        <dbReference type="PIRNR" id="PIRNR038120"/>
    </source>
</evidence>
<dbReference type="AlphaFoldDB" id="A0A1D8PNY8"/>
<dbReference type="InterPro" id="IPR017390">
    <property type="entry name" value="Ubiquitinyl_hydrolase_UCH37"/>
</dbReference>
<dbReference type="RefSeq" id="XP_019330976.1">
    <property type="nucleotide sequence ID" value="XM_019475431.1"/>
</dbReference>